<reference evidence="2 3" key="1">
    <citation type="submission" date="2016-03" db="EMBL/GenBank/DDBJ databases">
        <title>Trachymyrmex septentrionalis WGS genome.</title>
        <authorList>
            <person name="Nygaard S."/>
            <person name="Hu H."/>
            <person name="Boomsma J."/>
            <person name="Zhang G."/>
        </authorList>
    </citation>
    <scope>NUCLEOTIDE SEQUENCE [LARGE SCALE GENOMIC DNA]</scope>
    <source>
        <strain evidence="2">Tsep2-gDNA-1</strain>
        <tissue evidence="2">Whole body</tissue>
    </source>
</reference>
<organism evidence="2 3">
    <name type="scientific">Trachymyrmex septentrionalis</name>
    <dbReference type="NCBI Taxonomy" id="34720"/>
    <lineage>
        <taxon>Eukaryota</taxon>
        <taxon>Metazoa</taxon>
        <taxon>Ecdysozoa</taxon>
        <taxon>Arthropoda</taxon>
        <taxon>Hexapoda</taxon>
        <taxon>Insecta</taxon>
        <taxon>Pterygota</taxon>
        <taxon>Neoptera</taxon>
        <taxon>Endopterygota</taxon>
        <taxon>Hymenoptera</taxon>
        <taxon>Apocrita</taxon>
        <taxon>Aculeata</taxon>
        <taxon>Formicoidea</taxon>
        <taxon>Formicidae</taxon>
        <taxon>Myrmicinae</taxon>
        <taxon>Trachymyrmex</taxon>
    </lineage>
</organism>
<feature type="region of interest" description="Disordered" evidence="1">
    <location>
        <begin position="30"/>
        <end position="60"/>
    </location>
</feature>
<proteinExistence type="predicted"/>
<name>A0A195F661_9HYME</name>
<dbReference type="Proteomes" id="UP000078541">
    <property type="component" value="Unassembled WGS sequence"/>
</dbReference>
<evidence type="ECO:0000256" key="1">
    <source>
        <dbReference type="SAM" id="MobiDB-lite"/>
    </source>
</evidence>
<gene>
    <name evidence="2" type="ORF">ALC56_09749</name>
</gene>
<evidence type="ECO:0000313" key="3">
    <source>
        <dbReference type="Proteomes" id="UP000078541"/>
    </source>
</evidence>
<dbReference type="AlphaFoldDB" id="A0A195F661"/>
<sequence>MKRVPYVAFLCTHPKGPKMLQLAAAKYMKNSRSSTGTEEDGMANAKKTKKRKKLQSLSRGEKPCAAIIHVRSSSARSAFEAWQFGDNGRAVSYRPEGSIENHRENGESGRTFGNNVKMGRSRRKWSGFIAAPEVAFVRSAKTEGRASGHYAATIASLSTVCNVTCLRGLEERAKWTSWGGNDSAVEYGDVCWDRSTSEAAPGQEKKERRRGRCCGESRVKRLSSLREGKKCASADSQIDERRKHVDLNNRSTFAAGPTTKPIGKFCTERQRERERERERGFHHPFCSLYFFSRTVSRFGYSSKS</sequence>
<protein>
    <submittedName>
        <fullName evidence="2">Uncharacterized protein</fullName>
    </submittedName>
</protein>
<evidence type="ECO:0000313" key="2">
    <source>
        <dbReference type="EMBL" id="KYN35958.1"/>
    </source>
</evidence>
<dbReference type="EMBL" id="KQ981768">
    <property type="protein sequence ID" value="KYN35958.1"/>
    <property type="molecule type" value="Genomic_DNA"/>
</dbReference>
<keyword evidence="3" id="KW-1185">Reference proteome</keyword>
<accession>A0A195F661</accession>